<dbReference type="GO" id="GO:0016990">
    <property type="term" value="F:arginine deiminase activity"/>
    <property type="evidence" value="ECO:0007669"/>
    <property type="project" value="UniProtKB-UniRule"/>
</dbReference>
<dbReference type="AlphaFoldDB" id="A0A853EIK3"/>
<evidence type="ECO:0000256" key="2">
    <source>
        <dbReference type="ARBA" id="ARBA00022801"/>
    </source>
</evidence>
<keyword evidence="2 3" id="KW-0378">Hydrolase</keyword>
<dbReference type="NCBIfam" id="NF002381">
    <property type="entry name" value="PRK01388.1"/>
    <property type="match status" value="1"/>
</dbReference>
<proteinExistence type="inferred from homology"/>
<dbReference type="EMBL" id="JACBXV010000002">
    <property type="protein sequence ID" value="NYS68032.1"/>
    <property type="molecule type" value="Genomic_DNA"/>
</dbReference>
<evidence type="ECO:0000256" key="1">
    <source>
        <dbReference type="ARBA" id="ARBA00010206"/>
    </source>
</evidence>
<dbReference type="GO" id="GO:0019546">
    <property type="term" value="P:L-arginine deiminase pathway"/>
    <property type="evidence" value="ECO:0007669"/>
    <property type="project" value="TreeGrafter"/>
</dbReference>
<evidence type="ECO:0000256" key="3">
    <source>
        <dbReference type="HAMAP-Rule" id="MF_00242"/>
    </source>
</evidence>
<dbReference type="Gene3D" id="3.75.10.10">
    <property type="entry name" value="L-arginine/glycine Amidinotransferase, Chain A"/>
    <property type="match status" value="1"/>
</dbReference>
<sequence length="418" mass="46204">MSTTEETTSKHGVWSEVGTLRRVMVCRPGRAHEFLTPSNCHDLLFDDVLDVPKAQRDHDTFVSIMRERGVEVLELRDLLSEVLSIPEGRAFILDRRVNHATMGVGVAEDLRAWMDEMPSAELTELLIGGLVSDEVPSDVLGTGIAPFHVNSDDPEMLIAPLPNTLFTRDNSAWIYDGVELSRMYWGARRREVLLLTAIYRYHPMFSYSHHTWLDTVGKDMGHTFIEGGDIMPVGKGVVLVGMGERSTFQAVSQIAKSLFEAGSAERVIAARMPKERAAMHLDTVFTFCSQEVVNIYEPVVKAMDAFSLRPDEAERGGIRVDYDGDDFLGTVSQALGVQLHAVRSTAGRYGAECEQWNDGNNVVALSPGVVVAYDRNYSINANLRDAGIEVLEIPSSELGRGRGGGHCMTCPIDRDPAY</sequence>
<dbReference type="Proteomes" id="UP000572528">
    <property type="component" value="Unassembled WGS sequence"/>
</dbReference>
<feature type="active site" description="Amidino-cysteine intermediate" evidence="3 4">
    <location>
        <position position="407"/>
    </location>
</feature>
<organism evidence="5 6">
    <name type="scientific">Actinomyces bowdenii</name>
    <dbReference type="NCBI Taxonomy" id="131109"/>
    <lineage>
        <taxon>Bacteria</taxon>
        <taxon>Bacillati</taxon>
        <taxon>Actinomycetota</taxon>
        <taxon>Actinomycetes</taxon>
        <taxon>Actinomycetales</taxon>
        <taxon>Actinomycetaceae</taxon>
        <taxon>Actinomyces</taxon>
    </lineage>
</organism>
<dbReference type="InterPro" id="IPR003876">
    <property type="entry name" value="Arg_deiminase"/>
</dbReference>
<dbReference type="RefSeq" id="WP_179899376.1">
    <property type="nucleotide sequence ID" value="NZ_JACBXV010000002.1"/>
</dbReference>
<accession>A0A853EIK3</accession>
<name>A0A853EIK3_9ACTO</name>
<dbReference type="HAMAP" id="MF_00242">
    <property type="entry name" value="Arg_deiminase"/>
    <property type="match status" value="1"/>
</dbReference>
<comment type="similarity">
    <text evidence="1 3">Belongs to the arginine deiminase family.</text>
</comment>
<comment type="catalytic activity">
    <reaction evidence="3">
        <text>L-arginine + H2O = L-citrulline + NH4(+)</text>
        <dbReference type="Rhea" id="RHEA:19597"/>
        <dbReference type="ChEBI" id="CHEBI:15377"/>
        <dbReference type="ChEBI" id="CHEBI:28938"/>
        <dbReference type="ChEBI" id="CHEBI:32682"/>
        <dbReference type="ChEBI" id="CHEBI:57743"/>
        <dbReference type="EC" id="3.5.3.6"/>
    </reaction>
</comment>
<comment type="subcellular location">
    <subcellularLocation>
        <location evidence="3">Cytoplasm</location>
    </subcellularLocation>
</comment>
<gene>
    <name evidence="3" type="primary">arcA</name>
    <name evidence="5" type="ORF">HZZ05_00475</name>
</gene>
<dbReference type="EC" id="3.5.3.6" evidence="3"/>
<dbReference type="PANTHER" id="PTHR47271">
    <property type="entry name" value="ARGININE DEIMINASE"/>
    <property type="match status" value="1"/>
</dbReference>
<evidence type="ECO:0000256" key="4">
    <source>
        <dbReference type="PIRSR" id="PIRSR006356-1"/>
    </source>
</evidence>
<dbReference type="UniPathway" id="UPA00254">
    <property type="reaction ID" value="UER00364"/>
</dbReference>
<protein>
    <recommendedName>
        <fullName evidence="3">Arginine deiminase</fullName>
        <shortName evidence="3">ADI</shortName>
        <ecNumber evidence="3">3.5.3.6</ecNumber>
    </recommendedName>
    <alternativeName>
        <fullName evidence="3">Arginine dihydrolase</fullName>
        <shortName evidence="3">AD</shortName>
    </alternativeName>
</protein>
<dbReference type="Pfam" id="PF02274">
    <property type="entry name" value="ADI"/>
    <property type="match status" value="1"/>
</dbReference>
<dbReference type="SUPFAM" id="SSF55909">
    <property type="entry name" value="Pentein"/>
    <property type="match status" value="1"/>
</dbReference>
<comment type="pathway">
    <text evidence="3">Amino-acid degradation; L-arginine degradation via ADI pathway; carbamoyl phosphate from L-arginine: step 1/2.</text>
</comment>
<evidence type="ECO:0000313" key="5">
    <source>
        <dbReference type="EMBL" id="NYS68032.1"/>
    </source>
</evidence>
<evidence type="ECO:0000313" key="6">
    <source>
        <dbReference type="Proteomes" id="UP000572528"/>
    </source>
</evidence>
<comment type="caution">
    <text evidence="5">The sequence shown here is derived from an EMBL/GenBank/DDBJ whole genome shotgun (WGS) entry which is preliminary data.</text>
</comment>
<dbReference type="Gene3D" id="1.10.3930.10">
    <property type="entry name" value="Arginine deiminase"/>
    <property type="match status" value="1"/>
</dbReference>
<dbReference type="PANTHER" id="PTHR47271:SF2">
    <property type="entry name" value="ARGININE DEIMINASE"/>
    <property type="match status" value="1"/>
</dbReference>
<reference evidence="5 6" key="1">
    <citation type="submission" date="2020-07" db="EMBL/GenBank/DDBJ databases">
        <title>MOT database genomes.</title>
        <authorList>
            <person name="Joseph S."/>
            <person name="Aduse-Opoku J."/>
            <person name="Hashim A."/>
            <person name="Wade W."/>
            <person name="Curtis M."/>
        </authorList>
    </citation>
    <scope>NUCLEOTIDE SEQUENCE [LARGE SCALE GENOMIC DNA]</scope>
    <source>
        <strain evidence="5 6">WMus004</strain>
    </source>
</reference>
<keyword evidence="3" id="KW-0963">Cytoplasm</keyword>
<keyword evidence="3" id="KW-0056">Arginine metabolism</keyword>
<dbReference type="PRINTS" id="PR01466">
    <property type="entry name" value="ARGDEIMINASE"/>
</dbReference>
<dbReference type="PIRSF" id="PIRSF006356">
    <property type="entry name" value="Arg_deiminase"/>
    <property type="match status" value="1"/>
</dbReference>
<dbReference type="GO" id="GO:0005737">
    <property type="term" value="C:cytoplasm"/>
    <property type="evidence" value="ECO:0007669"/>
    <property type="project" value="UniProtKB-SubCell"/>
</dbReference>